<dbReference type="InterPro" id="IPR024962">
    <property type="entry name" value="YukD-like"/>
</dbReference>
<evidence type="ECO:0000256" key="7">
    <source>
        <dbReference type="SAM" id="Phobius"/>
    </source>
</evidence>
<dbReference type="InterPro" id="IPR044049">
    <property type="entry name" value="EccD_transm"/>
</dbReference>
<dbReference type="Gene3D" id="3.10.20.90">
    <property type="entry name" value="Phosphatidylinositol 3-kinase Catalytic Subunit, Chain A, domain 1"/>
    <property type="match status" value="1"/>
</dbReference>
<dbReference type="InterPro" id="IPR006707">
    <property type="entry name" value="T7SS_EccD"/>
</dbReference>
<evidence type="ECO:0000256" key="4">
    <source>
        <dbReference type="ARBA" id="ARBA00022692"/>
    </source>
</evidence>
<evidence type="ECO:0000256" key="3">
    <source>
        <dbReference type="ARBA" id="ARBA00022475"/>
    </source>
</evidence>
<keyword evidence="4 7" id="KW-0812">Transmembrane</keyword>
<accession>A0A387B2G2</accession>
<evidence type="ECO:0000256" key="5">
    <source>
        <dbReference type="ARBA" id="ARBA00022989"/>
    </source>
</evidence>
<gene>
    <name evidence="9" type="primary">eccD</name>
    <name evidence="9" type="ORF">D7I47_05350</name>
</gene>
<feature type="transmembrane region" description="Helical" evidence="7">
    <location>
        <begin position="391"/>
        <end position="412"/>
    </location>
</feature>
<proteinExistence type="inferred from homology"/>
<dbReference type="GO" id="GO:0005886">
    <property type="term" value="C:plasma membrane"/>
    <property type="evidence" value="ECO:0007669"/>
    <property type="project" value="UniProtKB-SubCell"/>
</dbReference>
<sequence>MSTPAAVTSVIRVSVASEGRRLDVGIPSQVAIIELLPGFARSLGVLDPSLTHGGYALQRTDGSALDPAKTCGEQGVRDGDVLTLLRGVHLVQPKVYDDVVETVIDATSSQNHPWTPRDHARTALAVSLCLVALAALVLVLSGPGALGWMIAAGSAVVLTVTGIVLGRLGQPDAAAGIGLAAAALAGVAGFLYGLGLTEELWSWPLMFAGIAAVVVGMASFALSLPRDPHLVPIVAGVAVAIPAVFVATMGADALLPVVVLVAVAGSCAGLIPWLALSTVRIKVISPQSDQEIFATPAPIDSAAIAAQVGSGRRIAVAIRIGLALAVVLATPLVAASGTWGAALMAAAFAAMMFPSRQTYARVGVFVIMAIGVVGLVLTGITVAVSQPELHAALLVILFAATAVIVALTLLAPRARPAVTRIADIAEVLVVASLLPLGVITAGLN</sequence>
<dbReference type="Pfam" id="PF19053">
    <property type="entry name" value="EccD"/>
    <property type="match status" value="1"/>
</dbReference>
<evidence type="ECO:0000256" key="1">
    <source>
        <dbReference type="ARBA" id="ARBA00004651"/>
    </source>
</evidence>
<feature type="domain" description="EccD-like transmembrane" evidence="8">
    <location>
        <begin position="121"/>
        <end position="442"/>
    </location>
</feature>
<feature type="transmembrane region" description="Helical" evidence="7">
    <location>
        <begin position="253"/>
        <end position="276"/>
    </location>
</feature>
<evidence type="ECO:0000256" key="2">
    <source>
        <dbReference type="ARBA" id="ARBA00006162"/>
    </source>
</evidence>
<feature type="transmembrane region" description="Helical" evidence="7">
    <location>
        <begin position="362"/>
        <end position="385"/>
    </location>
</feature>
<feature type="transmembrane region" description="Helical" evidence="7">
    <location>
        <begin position="424"/>
        <end position="443"/>
    </location>
</feature>
<organism evidence="9 10">
    <name type="scientific">Protaetiibacter intestinalis</name>
    <dbReference type="NCBI Taxonomy" id="2419774"/>
    <lineage>
        <taxon>Bacteria</taxon>
        <taxon>Bacillati</taxon>
        <taxon>Actinomycetota</taxon>
        <taxon>Actinomycetes</taxon>
        <taxon>Micrococcales</taxon>
        <taxon>Microbacteriaceae</taxon>
        <taxon>Protaetiibacter</taxon>
    </lineage>
</organism>
<protein>
    <submittedName>
        <fullName evidence="9">Type VII secretion integral membrane protein EccD</fullName>
    </submittedName>
</protein>
<dbReference type="AlphaFoldDB" id="A0A387B2G2"/>
<reference evidence="10" key="1">
    <citation type="submission" date="2018-09" db="EMBL/GenBank/DDBJ databases">
        <title>Genome sequencing of strain 2DFWR-13.</title>
        <authorList>
            <person name="Heo J."/>
            <person name="Kim S.-J."/>
            <person name="Kwon S.-W."/>
        </authorList>
    </citation>
    <scope>NUCLEOTIDE SEQUENCE [LARGE SCALE GENOMIC DNA]</scope>
    <source>
        <strain evidence="10">2DFWR-13</strain>
    </source>
</reference>
<comment type="similarity">
    <text evidence="2">Belongs to the EccD/Snm4 family.</text>
</comment>
<dbReference type="RefSeq" id="WP_120762083.1">
    <property type="nucleotide sequence ID" value="NZ_CP032630.1"/>
</dbReference>
<feature type="transmembrane region" description="Helical" evidence="7">
    <location>
        <begin position="314"/>
        <end position="333"/>
    </location>
</feature>
<feature type="transmembrane region" description="Helical" evidence="7">
    <location>
        <begin position="173"/>
        <end position="194"/>
    </location>
</feature>
<feature type="transmembrane region" description="Helical" evidence="7">
    <location>
        <begin position="229"/>
        <end position="247"/>
    </location>
</feature>
<comment type="subcellular location">
    <subcellularLocation>
        <location evidence="1">Cell membrane</location>
        <topology evidence="1">Multi-pass membrane protein</topology>
    </subcellularLocation>
</comment>
<evidence type="ECO:0000259" key="8">
    <source>
        <dbReference type="Pfam" id="PF19053"/>
    </source>
</evidence>
<dbReference type="Proteomes" id="UP000278886">
    <property type="component" value="Chromosome"/>
</dbReference>
<feature type="transmembrane region" description="Helical" evidence="7">
    <location>
        <begin position="146"/>
        <end position="166"/>
    </location>
</feature>
<keyword evidence="5 7" id="KW-1133">Transmembrane helix</keyword>
<dbReference type="EMBL" id="CP032630">
    <property type="protein sequence ID" value="AYF97734.1"/>
    <property type="molecule type" value="Genomic_DNA"/>
</dbReference>
<name>A0A387B2G2_9MICO</name>
<evidence type="ECO:0000313" key="9">
    <source>
        <dbReference type="EMBL" id="AYF97734.1"/>
    </source>
</evidence>
<dbReference type="NCBIfam" id="TIGR03920">
    <property type="entry name" value="T7SS_EccD"/>
    <property type="match status" value="1"/>
</dbReference>
<keyword evidence="10" id="KW-1185">Reference proteome</keyword>
<keyword evidence="3" id="KW-1003">Cell membrane</keyword>
<feature type="transmembrane region" description="Helical" evidence="7">
    <location>
        <begin position="339"/>
        <end position="355"/>
    </location>
</feature>
<dbReference type="OrthoDB" id="4824971at2"/>
<dbReference type="KEGG" id="lyd:D7I47_05350"/>
<keyword evidence="6 7" id="KW-0472">Membrane</keyword>
<evidence type="ECO:0000256" key="6">
    <source>
        <dbReference type="ARBA" id="ARBA00023136"/>
    </source>
</evidence>
<feature type="transmembrane region" description="Helical" evidence="7">
    <location>
        <begin position="122"/>
        <end position="140"/>
    </location>
</feature>
<feature type="transmembrane region" description="Helical" evidence="7">
    <location>
        <begin position="200"/>
        <end position="222"/>
    </location>
</feature>
<dbReference type="Pfam" id="PF08817">
    <property type="entry name" value="YukD"/>
    <property type="match status" value="1"/>
</dbReference>
<evidence type="ECO:0000313" key="10">
    <source>
        <dbReference type="Proteomes" id="UP000278886"/>
    </source>
</evidence>